<gene>
    <name evidence="2" type="ORF">TM448A01982_0017</name>
</gene>
<accession>A0A6H1ZV78</accession>
<dbReference type="AlphaFoldDB" id="A0A6H1ZV78"/>
<evidence type="ECO:0000256" key="1">
    <source>
        <dbReference type="SAM" id="MobiDB-lite"/>
    </source>
</evidence>
<protein>
    <submittedName>
        <fullName evidence="2">Uncharacterized protein</fullName>
    </submittedName>
</protein>
<name>A0A6H1ZV78_9ZZZZ</name>
<organism evidence="2">
    <name type="scientific">viral metagenome</name>
    <dbReference type="NCBI Taxonomy" id="1070528"/>
    <lineage>
        <taxon>unclassified sequences</taxon>
        <taxon>metagenomes</taxon>
        <taxon>organismal metagenomes</taxon>
    </lineage>
</organism>
<sequence length="145" mass="16152">MSLIEGETMPYFSPLILIRRECLTCMGGSTNMVDGCETKECALYSYRFGKRPHGEPTALKAIKAFCLACVDGNQVEVKNCTGPCHLYFYRLGHNPKLKGKGKGRDMTKQIETLKKYREKARPISLKTSKQAPKKPDMALGSLASE</sequence>
<proteinExistence type="predicted"/>
<evidence type="ECO:0000313" key="2">
    <source>
        <dbReference type="EMBL" id="QJA51110.1"/>
    </source>
</evidence>
<dbReference type="EMBL" id="MT144237">
    <property type="protein sequence ID" value="QJA51110.1"/>
    <property type="molecule type" value="Genomic_DNA"/>
</dbReference>
<reference evidence="2" key="1">
    <citation type="submission" date="2020-03" db="EMBL/GenBank/DDBJ databases">
        <title>The deep terrestrial virosphere.</title>
        <authorList>
            <person name="Holmfeldt K."/>
            <person name="Nilsson E."/>
            <person name="Simone D."/>
            <person name="Lopez-Fernandez M."/>
            <person name="Wu X."/>
            <person name="de Brujin I."/>
            <person name="Lundin D."/>
            <person name="Andersson A."/>
            <person name="Bertilsson S."/>
            <person name="Dopson M."/>
        </authorList>
    </citation>
    <scope>NUCLEOTIDE SEQUENCE</scope>
    <source>
        <strain evidence="2">TM448A01982</strain>
    </source>
</reference>
<feature type="region of interest" description="Disordered" evidence="1">
    <location>
        <begin position="121"/>
        <end position="145"/>
    </location>
</feature>